<keyword evidence="2" id="KW-1185">Reference proteome</keyword>
<accession>A0A9W6LCV0</accession>
<protein>
    <recommendedName>
        <fullName evidence="3">PEP-CTERM/exosortase system-associated acyltransferase</fullName>
    </recommendedName>
</protein>
<dbReference type="InterPro" id="IPR022484">
    <property type="entry name" value="PEP-CTERM/exosrtase_acylTfrase"/>
</dbReference>
<gene>
    <name evidence="1" type="ORF">GHYDROH2_27680</name>
</gene>
<evidence type="ECO:0000313" key="1">
    <source>
        <dbReference type="EMBL" id="GLI39267.1"/>
    </source>
</evidence>
<dbReference type="EMBL" id="BSDS01000002">
    <property type="protein sequence ID" value="GLI39267.1"/>
    <property type="molecule type" value="Genomic_DNA"/>
</dbReference>
<name>A0A9W6LCV0_9BACT</name>
<proteinExistence type="predicted"/>
<dbReference type="AlphaFoldDB" id="A0A9W6LCV0"/>
<sequence length="233" mass="27360">MIPFHFSQISKGDKQYSSYMEEIFRIRFKVYCEEWGFEDPTAYPDGMERNEFDEKSEHFVIQSTHDNSIIGTARVIFPSELGYAVTKNCLIDPMLHGQLLSGWKEARIGEVSRLAISKEYRKRIEDNVLSGLSSDLPDVNSHEHEKRKCNYVHEFYKYLLFQSMELGLTHWYVAMKRGLYILLKRVGMVFHPIGPEIEYHGLRTPYLGSLREIREGMLQKDPNCFDFIKDLTK</sequence>
<reference evidence="1" key="1">
    <citation type="submission" date="2022-12" db="EMBL/GenBank/DDBJ databases">
        <title>Reference genome sequencing for broad-spectrum identification of bacterial and archaeal isolates by mass spectrometry.</title>
        <authorList>
            <person name="Sekiguchi Y."/>
            <person name="Tourlousse D.M."/>
        </authorList>
    </citation>
    <scope>NUCLEOTIDE SEQUENCE</scope>
    <source>
        <strain evidence="1">H2</strain>
    </source>
</reference>
<dbReference type="RefSeq" id="WP_214187903.1">
    <property type="nucleotide sequence ID" value="NZ_BSDS01000002.1"/>
</dbReference>
<dbReference type="NCBIfam" id="TIGR03694">
    <property type="entry name" value="exosort_acyl"/>
    <property type="match status" value="1"/>
</dbReference>
<dbReference type="Gene3D" id="3.40.630.30">
    <property type="match status" value="1"/>
</dbReference>
<dbReference type="Pfam" id="PF13444">
    <property type="entry name" value="Acetyltransf_5"/>
    <property type="match status" value="1"/>
</dbReference>
<dbReference type="InterPro" id="IPR016181">
    <property type="entry name" value="Acyl_CoA_acyltransferase"/>
</dbReference>
<dbReference type="Proteomes" id="UP001144352">
    <property type="component" value="Unassembled WGS sequence"/>
</dbReference>
<evidence type="ECO:0000313" key="2">
    <source>
        <dbReference type="Proteomes" id="UP001144352"/>
    </source>
</evidence>
<comment type="caution">
    <text evidence="1">The sequence shown here is derived from an EMBL/GenBank/DDBJ whole genome shotgun (WGS) entry which is preliminary data.</text>
</comment>
<evidence type="ECO:0008006" key="3">
    <source>
        <dbReference type="Google" id="ProtNLM"/>
    </source>
</evidence>
<dbReference type="SUPFAM" id="SSF55729">
    <property type="entry name" value="Acyl-CoA N-acyltransferases (Nat)"/>
    <property type="match status" value="1"/>
</dbReference>
<organism evidence="1 2">
    <name type="scientific">Geobacter hydrogenophilus</name>
    <dbReference type="NCBI Taxonomy" id="40983"/>
    <lineage>
        <taxon>Bacteria</taxon>
        <taxon>Pseudomonadati</taxon>
        <taxon>Thermodesulfobacteriota</taxon>
        <taxon>Desulfuromonadia</taxon>
        <taxon>Geobacterales</taxon>
        <taxon>Geobacteraceae</taxon>
        <taxon>Geobacter</taxon>
    </lineage>
</organism>